<organism evidence="18 19">
    <name type="scientific">Ziziphus jujuba var. spinosa</name>
    <dbReference type="NCBI Taxonomy" id="714518"/>
    <lineage>
        <taxon>Eukaryota</taxon>
        <taxon>Viridiplantae</taxon>
        <taxon>Streptophyta</taxon>
        <taxon>Embryophyta</taxon>
        <taxon>Tracheophyta</taxon>
        <taxon>Spermatophyta</taxon>
        <taxon>Magnoliopsida</taxon>
        <taxon>eudicotyledons</taxon>
        <taxon>Gunneridae</taxon>
        <taxon>Pentapetalae</taxon>
        <taxon>rosids</taxon>
        <taxon>fabids</taxon>
        <taxon>Rosales</taxon>
        <taxon>Rhamnaceae</taxon>
        <taxon>Paliureae</taxon>
        <taxon>Ziziphus</taxon>
    </lineage>
</organism>
<evidence type="ECO:0000256" key="3">
    <source>
        <dbReference type="ARBA" id="ARBA00011738"/>
    </source>
</evidence>
<dbReference type="PROSITE" id="PS00059">
    <property type="entry name" value="ADH_ZINC"/>
    <property type="match status" value="1"/>
</dbReference>
<dbReference type="AlphaFoldDB" id="A0A978VB99"/>
<evidence type="ECO:0000256" key="12">
    <source>
        <dbReference type="ARBA" id="ARBA00049243"/>
    </source>
</evidence>
<evidence type="ECO:0000256" key="5">
    <source>
        <dbReference type="ARBA" id="ARBA00022490"/>
    </source>
</evidence>
<evidence type="ECO:0000256" key="9">
    <source>
        <dbReference type="ARBA" id="ARBA00023027"/>
    </source>
</evidence>
<protein>
    <recommendedName>
        <fullName evidence="10">Alcohol dehydrogenase 1</fullName>
        <ecNumber evidence="4">1.1.1.1</ecNumber>
    </recommendedName>
</protein>
<keyword evidence="7 14" id="KW-0862">Zinc</keyword>
<dbReference type="GO" id="GO:0046294">
    <property type="term" value="P:formaldehyde catabolic process"/>
    <property type="evidence" value="ECO:0007669"/>
    <property type="project" value="TreeGrafter"/>
</dbReference>
<sequence>MKKHQGIGPFKSEKKRRDRRLDDKSVGARFLEMRYNEYENSIMEEDKDDSDPSADVSDHPTSQEDQEAISTAGKVIKCRGVEVAPPQADEVRLKILFASLCHTDVCFWKAKEQTPLFPRIFGHEAGGIVESIGKGVTEIQAGDHVLAVPYGECKNCRHCKSEESNSCDLLRFNTDRGVMLNDGQTRFSKNGKPIYNFVGTSTLSEYTVVHAGCVAKCNTEAPLDTVCILGCSICTGLGAVINVAKPPQGSSVAIFGLGTVGLAAAEGARIAGAARIIGIDLNPSRFEEAKKFGLIEFLNPNDYDRPVHEGWGVAVLAAVPNKDDYKPRTHRPALVDLYMNKKLELDKYISQSVPLMEINKALDHVVQGNSLKCIIRFAE</sequence>
<dbReference type="PANTHER" id="PTHR43880:SF9">
    <property type="entry name" value="ALCOHOL DEHYDROGENASE 1"/>
    <property type="match status" value="1"/>
</dbReference>
<keyword evidence="8" id="KW-0560">Oxidoreductase</keyword>
<dbReference type="SUPFAM" id="SSF51735">
    <property type="entry name" value="NAD(P)-binding Rossmann-fold domains"/>
    <property type="match status" value="1"/>
</dbReference>
<feature type="domain" description="Alcohol dehydrogenase-like C-terminal" evidence="16">
    <location>
        <begin position="260"/>
        <end position="309"/>
    </location>
</feature>
<dbReference type="InterPro" id="IPR036291">
    <property type="entry name" value="NAD(P)-bd_dom_sf"/>
</dbReference>
<evidence type="ECO:0000256" key="1">
    <source>
        <dbReference type="ARBA" id="ARBA00001947"/>
    </source>
</evidence>
<feature type="compositionally biased region" description="Acidic residues" evidence="15">
    <location>
        <begin position="42"/>
        <end position="52"/>
    </location>
</feature>
<evidence type="ECO:0000313" key="18">
    <source>
        <dbReference type="EMBL" id="KAH7525184.1"/>
    </source>
</evidence>
<dbReference type="GO" id="GO:0005829">
    <property type="term" value="C:cytosol"/>
    <property type="evidence" value="ECO:0007669"/>
    <property type="project" value="TreeGrafter"/>
</dbReference>
<evidence type="ECO:0000256" key="15">
    <source>
        <dbReference type="SAM" id="MobiDB-lite"/>
    </source>
</evidence>
<evidence type="ECO:0000259" key="16">
    <source>
        <dbReference type="Pfam" id="PF00107"/>
    </source>
</evidence>
<evidence type="ECO:0000256" key="14">
    <source>
        <dbReference type="RuleBase" id="RU361277"/>
    </source>
</evidence>
<evidence type="ECO:0000256" key="4">
    <source>
        <dbReference type="ARBA" id="ARBA00013190"/>
    </source>
</evidence>
<dbReference type="Pfam" id="PF00107">
    <property type="entry name" value="ADH_zinc_N"/>
    <property type="match status" value="1"/>
</dbReference>
<dbReference type="InterPro" id="IPR011032">
    <property type="entry name" value="GroES-like_sf"/>
</dbReference>
<dbReference type="PANTHER" id="PTHR43880">
    <property type="entry name" value="ALCOHOL DEHYDROGENASE"/>
    <property type="match status" value="1"/>
</dbReference>
<dbReference type="Pfam" id="PF08240">
    <property type="entry name" value="ADH_N"/>
    <property type="match status" value="1"/>
</dbReference>
<feature type="region of interest" description="Disordered" evidence="15">
    <location>
        <begin position="41"/>
        <end position="68"/>
    </location>
</feature>
<evidence type="ECO:0000256" key="7">
    <source>
        <dbReference type="ARBA" id="ARBA00022833"/>
    </source>
</evidence>
<dbReference type="InterPro" id="IPR013154">
    <property type="entry name" value="ADH-like_N"/>
</dbReference>
<evidence type="ECO:0000256" key="13">
    <source>
        <dbReference type="ARBA" id="ARBA00060764"/>
    </source>
</evidence>
<feature type="domain" description="Alcohol dehydrogenase-like N-terminal" evidence="17">
    <location>
        <begin position="88"/>
        <end position="216"/>
    </location>
</feature>
<comment type="similarity">
    <text evidence="13">Belongs to the zinc-containing alcohol dehydrogenase family. Class-IV subfamily.</text>
</comment>
<keyword evidence="6 14" id="KW-0479">Metal-binding</keyword>
<comment type="catalytic activity">
    <reaction evidence="12">
        <text>a primary alcohol + NAD(+) = an aldehyde + NADH + H(+)</text>
        <dbReference type="Rhea" id="RHEA:10736"/>
        <dbReference type="ChEBI" id="CHEBI:15378"/>
        <dbReference type="ChEBI" id="CHEBI:15734"/>
        <dbReference type="ChEBI" id="CHEBI:17478"/>
        <dbReference type="ChEBI" id="CHEBI:57540"/>
        <dbReference type="ChEBI" id="CHEBI:57945"/>
        <dbReference type="EC" id="1.1.1.1"/>
    </reaction>
</comment>
<dbReference type="InterPro" id="IPR002328">
    <property type="entry name" value="ADH_Zn_CS"/>
</dbReference>
<evidence type="ECO:0000256" key="6">
    <source>
        <dbReference type="ARBA" id="ARBA00022723"/>
    </source>
</evidence>
<evidence type="ECO:0000256" key="8">
    <source>
        <dbReference type="ARBA" id="ARBA00023002"/>
    </source>
</evidence>
<dbReference type="Proteomes" id="UP000813462">
    <property type="component" value="Unassembled WGS sequence"/>
</dbReference>
<evidence type="ECO:0000256" key="11">
    <source>
        <dbReference type="ARBA" id="ARBA00049164"/>
    </source>
</evidence>
<gene>
    <name evidence="18" type="ORF">FEM48_Zijuj06G0198100</name>
</gene>
<feature type="region of interest" description="Disordered" evidence="15">
    <location>
        <begin position="1"/>
        <end position="24"/>
    </location>
</feature>
<dbReference type="Gene3D" id="3.90.180.10">
    <property type="entry name" value="Medium-chain alcohol dehydrogenases, catalytic domain"/>
    <property type="match status" value="1"/>
</dbReference>
<comment type="cofactor">
    <cofactor evidence="1 14">
        <name>Zn(2+)</name>
        <dbReference type="ChEBI" id="CHEBI:29105"/>
    </cofactor>
</comment>
<evidence type="ECO:0000259" key="17">
    <source>
        <dbReference type="Pfam" id="PF08240"/>
    </source>
</evidence>
<dbReference type="FunFam" id="3.40.50.720:FF:000003">
    <property type="entry name" value="S-(hydroxymethyl)glutathione dehydrogenase"/>
    <property type="match status" value="1"/>
</dbReference>
<keyword evidence="9" id="KW-0520">NAD</keyword>
<dbReference type="Gene3D" id="3.40.50.720">
    <property type="entry name" value="NAD(P)-binding Rossmann-like Domain"/>
    <property type="match status" value="1"/>
</dbReference>
<comment type="caution">
    <text evidence="18">The sequence shown here is derived from an EMBL/GenBank/DDBJ whole genome shotgun (WGS) entry which is preliminary data.</text>
</comment>
<reference evidence="18" key="1">
    <citation type="journal article" date="2021" name="Front. Plant Sci.">
        <title>Chromosome-Scale Genome Assembly for Chinese Sour Jujube and Insights Into Its Genome Evolution and Domestication Signature.</title>
        <authorList>
            <person name="Shen L.-Y."/>
            <person name="Luo H."/>
            <person name="Wang X.-L."/>
            <person name="Wang X.-M."/>
            <person name="Qiu X.-J."/>
            <person name="Liu H."/>
            <person name="Zhou S.-S."/>
            <person name="Jia K.-H."/>
            <person name="Nie S."/>
            <person name="Bao Y.-T."/>
            <person name="Zhang R.-G."/>
            <person name="Yun Q.-Z."/>
            <person name="Chai Y.-H."/>
            <person name="Lu J.-Y."/>
            <person name="Li Y."/>
            <person name="Zhao S.-W."/>
            <person name="Mao J.-F."/>
            <person name="Jia S.-G."/>
            <person name="Mao Y.-M."/>
        </authorList>
    </citation>
    <scope>NUCLEOTIDE SEQUENCE</scope>
    <source>
        <strain evidence="18">AT0</strain>
        <tissue evidence="18">Leaf</tissue>
    </source>
</reference>
<comment type="catalytic activity">
    <reaction evidence="11">
        <text>a secondary alcohol + NAD(+) = a ketone + NADH + H(+)</text>
        <dbReference type="Rhea" id="RHEA:10740"/>
        <dbReference type="ChEBI" id="CHEBI:15378"/>
        <dbReference type="ChEBI" id="CHEBI:17087"/>
        <dbReference type="ChEBI" id="CHEBI:35681"/>
        <dbReference type="ChEBI" id="CHEBI:57540"/>
        <dbReference type="ChEBI" id="CHEBI:57945"/>
        <dbReference type="EC" id="1.1.1.1"/>
    </reaction>
</comment>
<dbReference type="InterPro" id="IPR013149">
    <property type="entry name" value="ADH-like_C"/>
</dbReference>
<name>A0A978VB99_ZIZJJ</name>
<dbReference type="EMBL" id="JAEACU010000006">
    <property type="protein sequence ID" value="KAH7525184.1"/>
    <property type="molecule type" value="Genomic_DNA"/>
</dbReference>
<comment type="subcellular location">
    <subcellularLocation>
        <location evidence="2">Cytoplasm</location>
    </subcellularLocation>
</comment>
<evidence type="ECO:0000256" key="2">
    <source>
        <dbReference type="ARBA" id="ARBA00004496"/>
    </source>
</evidence>
<accession>A0A978VB99</accession>
<dbReference type="GO" id="GO:0051903">
    <property type="term" value="F:S-(hydroxymethyl)glutathione dehydrogenase [NAD(P)+] activity"/>
    <property type="evidence" value="ECO:0007669"/>
    <property type="project" value="TreeGrafter"/>
</dbReference>
<keyword evidence="5" id="KW-0963">Cytoplasm</keyword>
<dbReference type="GO" id="GO:0004022">
    <property type="term" value="F:alcohol dehydrogenase (NAD+) activity"/>
    <property type="evidence" value="ECO:0007669"/>
    <property type="project" value="UniProtKB-EC"/>
</dbReference>
<dbReference type="GO" id="GO:0008270">
    <property type="term" value="F:zinc ion binding"/>
    <property type="evidence" value="ECO:0007669"/>
    <property type="project" value="InterPro"/>
</dbReference>
<evidence type="ECO:0000313" key="19">
    <source>
        <dbReference type="Proteomes" id="UP000813462"/>
    </source>
</evidence>
<evidence type="ECO:0000256" key="10">
    <source>
        <dbReference type="ARBA" id="ARBA00041139"/>
    </source>
</evidence>
<proteinExistence type="inferred from homology"/>
<dbReference type="EC" id="1.1.1.1" evidence="4"/>
<dbReference type="SUPFAM" id="SSF50129">
    <property type="entry name" value="GroES-like"/>
    <property type="match status" value="2"/>
</dbReference>
<comment type="subunit">
    <text evidence="3">Homodimer.</text>
</comment>
<dbReference type="FunFam" id="3.90.180.10:FF:000067">
    <property type="entry name" value="alcohol dehydrogenase 1-like isoform X1"/>
    <property type="match status" value="1"/>
</dbReference>